<dbReference type="EMBL" id="KY575058">
    <property type="protein sequence ID" value="ATI20588.1"/>
    <property type="molecule type" value="Genomic_DNA"/>
</dbReference>
<dbReference type="GO" id="GO:0004519">
    <property type="term" value="F:endonuclease activity"/>
    <property type="evidence" value="ECO:0007669"/>
    <property type="project" value="UniProtKB-KW"/>
</dbReference>
<dbReference type="SMART" id="SM00465">
    <property type="entry name" value="GIYc"/>
    <property type="match status" value="1"/>
</dbReference>
<dbReference type="InterPro" id="IPR006350">
    <property type="entry name" value="Intron_endoG1"/>
</dbReference>
<sequence length="300" mass="34393">MFSTSKGDDSSSTDSTGLAVFYDADKDKLNILKYIKGKSGIYMWTNKLNDKKYVGSSVDLRRRLLEYYNVNRLLTEKSMPIYVALLKYGYHNFTLTILDFCDMDSLMSREKYFFEVYSPEYNILKTPGSPDRGSGWKHSEATIENMRVAANKRSESSEFLAKLSKGQSSGIKVEVIDTKTNTSTTYHAIKAAARALDIDKRYIEHYIYLKQEKPVLGRYIFKLVNFNSDKQITNLVNYEKIQKTSIKVEVTNVDTKKVIIYSSIGAAAKALGYRQPSISLYIKENRTKPFKGKYLFKLVN</sequence>
<dbReference type="Gene3D" id="3.40.1440.10">
    <property type="entry name" value="GIY-YIG endonuclease"/>
    <property type="match status" value="1"/>
</dbReference>
<name>A0A2C9DSE5_9PEZI</name>
<feature type="domain" description="GIY-YIG" evidence="1">
    <location>
        <begin position="37"/>
        <end position="123"/>
    </location>
</feature>
<keyword evidence="2" id="KW-0540">Nuclease</keyword>
<keyword evidence="2" id="KW-0378">Hydrolase</keyword>
<dbReference type="InterPro" id="IPR035901">
    <property type="entry name" value="GIY-YIG_endonuc_sf"/>
</dbReference>
<accession>A0A2C9DSE5</accession>
<geneLocation type="mitochondrion" evidence="2"/>
<dbReference type="InterPro" id="IPR010896">
    <property type="entry name" value="NUMOD1"/>
</dbReference>
<evidence type="ECO:0000259" key="1">
    <source>
        <dbReference type="PROSITE" id="PS50164"/>
    </source>
</evidence>
<dbReference type="InterPro" id="IPR003647">
    <property type="entry name" value="Intron_nuc_1_rpt"/>
</dbReference>
<gene>
    <name evidence="2" type="primary">orf300</name>
</gene>
<keyword evidence="2" id="KW-0255">Endonuclease</keyword>
<dbReference type="Pfam" id="PF07453">
    <property type="entry name" value="NUMOD1"/>
    <property type="match status" value="2"/>
</dbReference>
<dbReference type="SUPFAM" id="SSF82771">
    <property type="entry name" value="GIY-YIG endonuclease"/>
    <property type="match status" value="1"/>
</dbReference>
<dbReference type="NCBIfam" id="TIGR01453">
    <property type="entry name" value="grpIintron_endo"/>
    <property type="match status" value="1"/>
</dbReference>
<dbReference type="PROSITE" id="PS50164">
    <property type="entry name" value="GIY_YIG"/>
    <property type="match status" value="1"/>
</dbReference>
<dbReference type="CDD" id="cd10445">
    <property type="entry name" value="GIY-YIG_bI1_like"/>
    <property type="match status" value="1"/>
</dbReference>
<dbReference type="AlphaFoldDB" id="A0A2C9DSE5"/>
<proteinExistence type="predicted"/>
<dbReference type="InterPro" id="IPR000305">
    <property type="entry name" value="GIY-YIG_endonuc"/>
</dbReference>
<reference evidence="2" key="1">
    <citation type="submission" date="2017-02" db="EMBL/GenBank/DDBJ databases">
        <title>Fungal Comparative Genomics of Melanconis species and Ophiognomonia clavigignenti-juglandacearum at Different Phylogenetic Distances.</title>
        <authorList>
            <person name="Demers J.E."/>
            <person name="Castlebury L.A."/>
        </authorList>
    </citation>
    <scope>NUCLEOTIDE SEQUENCE</scope>
    <source>
        <strain evidence="2">ATCC36624</strain>
    </source>
</reference>
<organism evidence="2">
    <name type="scientific">Ophiognomonia clavigignenti-juglandacearum</name>
    <dbReference type="NCBI Taxonomy" id="218668"/>
    <lineage>
        <taxon>Eukaryota</taxon>
        <taxon>Fungi</taxon>
        <taxon>Dikarya</taxon>
        <taxon>Ascomycota</taxon>
        <taxon>Pezizomycotina</taxon>
        <taxon>Sordariomycetes</taxon>
        <taxon>Sordariomycetidae</taxon>
        <taxon>Diaporthales</taxon>
        <taxon>Gnomoniaceae</taxon>
        <taxon>Ophiognomonia</taxon>
    </lineage>
</organism>
<protein>
    <submittedName>
        <fullName evidence="2">GIY-YIG endonuclease</fullName>
    </submittedName>
</protein>
<dbReference type="SMART" id="SM00497">
    <property type="entry name" value="IENR1"/>
    <property type="match status" value="2"/>
</dbReference>
<keyword evidence="2" id="KW-0496">Mitochondrion</keyword>
<evidence type="ECO:0000313" key="2">
    <source>
        <dbReference type="EMBL" id="ATI20588.1"/>
    </source>
</evidence>
<dbReference type="Pfam" id="PF01541">
    <property type="entry name" value="GIY-YIG"/>
    <property type="match status" value="1"/>
</dbReference>